<dbReference type="RefSeq" id="WP_218589323.1">
    <property type="nucleotide sequence ID" value="NZ_JADQDE010000104.1"/>
</dbReference>
<dbReference type="PANTHER" id="PTHR44936:SF10">
    <property type="entry name" value="SENSOR PROTEIN RSTB"/>
    <property type="match status" value="1"/>
</dbReference>
<dbReference type="InterPro" id="IPR050980">
    <property type="entry name" value="2C_sensor_his_kinase"/>
</dbReference>
<evidence type="ECO:0000256" key="3">
    <source>
        <dbReference type="ARBA" id="ARBA00022679"/>
    </source>
</evidence>
<accession>A0ABS6U2J9</accession>
<feature type="transmembrane region" description="Helical" evidence="7">
    <location>
        <begin position="150"/>
        <end position="168"/>
    </location>
</feature>
<sequence length="420" mass="44203">MLADRDTPRSGPDDLIVIAVRIGVVVSLGALAVLTDPSTRAPLAVVFALVAVAAGYALLLAVARLVRGSGPSPIAVSGTDAVLALLAVALTGGVVSLAVAILPLVVIANSLRSENRRGELFALLVGGAYLGACVLGSPSTTTVAAQISAGLWWTFYLAAVATLTGVFVRRLDRQYRVVAESRAEVIAEHQALVEERDLRSRLLDSQQARLDGLRVILHEFRAPVSALTALARAATRSAPDPMLDLITANAEHLQDMLDGLAEVAVTEGGAVGRVRERPVRLHDLALSALAGTGLPEERRSVIVSPTDAMVRCDPQRLHRMVGNLAENAARYSGGEPVEVYLARERNDLVVEVRDRGPGLSAEQLGQVTQKYVSLGDKRGTAGLGLWIVSELTTSMGGTLTLSARSGGGLIARLVLPVQVW</sequence>
<keyword evidence="10" id="KW-1185">Reference proteome</keyword>
<dbReference type="Proteomes" id="UP000694300">
    <property type="component" value="Unassembled WGS sequence"/>
</dbReference>
<dbReference type="InterPro" id="IPR005467">
    <property type="entry name" value="His_kinase_dom"/>
</dbReference>
<organism evidence="9 10">
    <name type="scientific">Pseudonocardia oceani</name>
    <dbReference type="NCBI Taxonomy" id="2792013"/>
    <lineage>
        <taxon>Bacteria</taxon>
        <taxon>Bacillati</taxon>
        <taxon>Actinomycetota</taxon>
        <taxon>Actinomycetes</taxon>
        <taxon>Pseudonocardiales</taxon>
        <taxon>Pseudonocardiaceae</taxon>
        <taxon>Pseudonocardia</taxon>
    </lineage>
</organism>
<evidence type="ECO:0000313" key="10">
    <source>
        <dbReference type="Proteomes" id="UP000694300"/>
    </source>
</evidence>
<keyword evidence="4" id="KW-0547">Nucleotide-binding</keyword>
<evidence type="ECO:0000256" key="6">
    <source>
        <dbReference type="ARBA" id="ARBA00022840"/>
    </source>
</evidence>
<keyword evidence="6" id="KW-0067">ATP-binding</keyword>
<name>A0ABS6U2J9_9PSEU</name>
<keyword evidence="3" id="KW-0808">Transferase</keyword>
<keyword evidence="7" id="KW-0812">Transmembrane</keyword>
<feature type="domain" description="Histidine kinase" evidence="8">
    <location>
        <begin position="215"/>
        <end position="419"/>
    </location>
</feature>
<keyword evidence="5 9" id="KW-0418">Kinase</keyword>
<dbReference type="EMBL" id="JADQDF010000001">
    <property type="protein sequence ID" value="MBW0126445.1"/>
    <property type="molecule type" value="Genomic_DNA"/>
</dbReference>
<dbReference type="EC" id="2.7.13.3" evidence="2"/>
<dbReference type="GO" id="GO:0016301">
    <property type="term" value="F:kinase activity"/>
    <property type="evidence" value="ECO:0007669"/>
    <property type="project" value="UniProtKB-KW"/>
</dbReference>
<dbReference type="PROSITE" id="PS50109">
    <property type="entry name" value="HIS_KIN"/>
    <property type="match status" value="1"/>
</dbReference>
<feature type="transmembrane region" description="Helical" evidence="7">
    <location>
        <begin position="15"/>
        <end position="34"/>
    </location>
</feature>
<evidence type="ECO:0000256" key="4">
    <source>
        <dbReference type="ARBA" id="ARBA00022741"/>
    </source>
</evidence>
<proteinExistence type="predicted"/>
<evidence type="ECO:0000256" key="2">
    <source>
        <dbReference type="ARBA" id="ARBA00012438"/>
    </source>
</evidence>
<evidence type="ECO:0000259" key="8">
    <source>
        <dbReference type="PROSITE" id="PS50109"/>
    </source>
</evidence>
<gene>
    <name evidence="9" type="ORF">I4I82_01870</name>
</gene>
<feature type="transmembrane region" description="Helical" evidence="7">
    <location>
        <begin position="120"/>
        <end position="138"/>
    </location>
</feature>
<evidence type="ECO:0000256" key="7">
    <source>
        <dbReference type="SAM" id="Phobius"/>
    </source>
</evidence>
<protein>
    <recommendedName>
        <fullName evidence="2">histidine kinase</fullName>
        <ecNumber evidence="2">2.7.13.3</ecNumber>
    </recommendedName>
</protein>
<evidence type="ECO:0000313" key="9">
    <source>
        <dbReference type="EMBL" id="MBW0126445.1"/>
    </source>
</evidence>
<feature type="transmembrane region" description="Helical" evidence="7">
    <location>
        <begin position="83"/>
        <end position="108"/>
    </location>
</feature>
<dbReference type="Pfam" id="PF02518">
    <property type="entry name" value="HATPase_c"/>
    <property type="match status" value="1"/>
</dbReference>
<feature type="transmembrane region" description="Helical" evidence="7">
    <location>
        <begin position="41"/>
        <end position="63"/>
    </location>
</feature>
<dbReference type="SMART" id="SM00387">
    <property type="entry name" value="HATPase_c"/>
    <property type="match status" value="1"/>
</dbReference>
<evidence type="ECO:0000256" key="1">
    <source>
        <dbReference type="ARBA" id="ARBA00000085"/>
    </source>
</evidence>
<comment type="catalytic activity">
    <reaction evidence="1">
        <text>ATP + protein L-histidine = ADP + protein N-phospho-L-histidine.</text>
        <dbReference type="EC" id="2.7.13.3"/>
    </reaction>
</comment>
<comment type="caution">
    <text evidence="9">The sequence shown here is derived from an EMBL/GenBank/DDBJ whole genome shotgun (WGS) entry which is preliminary data.</text>
</comment>
<evidence type="ECO:0000256" key="5">
    <source>
        <dbReference type="ARBA" id="ARBA00022777"/>
    </source>
</evidence>
<keyword evidence="7" id="KW-0472">Membrane</keyword>
<dbReference type="PANTHER" id="PTHR44936">
    <property type="entry name" value="SENSOR PROTEIN CREC"/>
    <property type="match status" value="1"/>
</dbReference>
<keyword evidence="7" id="KW-1133">Transmembrane helix</keyword>
<reference evidence="9 10" key="1">
    <citation type="submission" date="2020-11" db="EMBL/GenBank/DDBJ databases">
        <title>Pseudonocardia abyssalis sp. nov. and Pseudonocardia oceani sp. nov., description and phylogenomic analysis of two novel actinomycetes isolated from the deep Southern Ocean.</title>
        <authorList>
            <person name="Parra J."/>
        </authorList>
    </citation>
    <scope>NUCLEOTIDE SEQUENCE [LARGE SCALE GENOMIC DNA]</scope>
    <source>
        <strain evidence="10">KRD185</strain>
    </source>
</reference>
<dbReference type="InterPro" id="IPR003594">
    <property type="entry name" value="HATPase_dom"/>
</dbReference>